<evidence type="ECO:0000256" key="1">
    <source>
        <dbReference type="SAM" id="MobiDB-lite"/>
    </source>
</evidence>
<name>A0ABQ9U9C7_SAGOE</name>
<evidence type="ECO:0000313" key="2">
    <source>
        <dbReference type="EMBL" id="KAK2093370.1"/>
    </source>
</evidence>
<protein>
    <submittedName>
        <fullName evidence="2">Uncharacterized protein</fullName>
    </submittedName>
</protein>
<gene>
    <name evidence="2" type="ORF">P7K49_029899</name>
</gene>
<feature type="compositionally biased region" description="Acidic residues" evidence="1">
    <location>
        <begin position="229"/>
        <end position="238"/>
    </location>
</feature>
<feature type="region of interest" description="Disordered" evidence="1">
    <location>
        <begin position="211"/>
        <end position="258"/>
    </location>
</feature>
<accession>A0ABQ9U9C7</accession>
<evidence type="ECO:0000313" key="3">
    <source>
        <dbReference type="Proteomes" id="UP001266305"/>
    </source>
</evidence>
<sequence>MSVPRYKESALVSGYANQAMDMNSTGTICYEEGENPRSEPEFATQGLGMKRIKQTAEDKNECEEPKIFLDNRIDEVICQGTERGASTKEGCMASTLVQRLNTCKRRNNVANEWGSLHQVAWASPNPVGWKYTVSTRIPRQSWAQLSISILGTSTWRKGKTVLDALCYSDDHFRKAEPTSEKACLKSWIESEIFKRQFYKLKVYKMRTSIPSWGDEEEKEEEEENKKEEEEKEEEEKENEEEKKEEEKENEEEEKNEEEDLLICVTFHWNGLC</sequence>
<reference evidence="2 3" key="1">
    <citation type="submission" date="2023-05" db="EMBL/GenBank/DDBJ databases">
        <title>B98-5 Cell Line De Novo Hybrid Assembly: An Optical Mapping Approach.</title>
        <authorList>
            <person name="Kananen K."/>
            <person name="Auerbach J.A."/>
            <person name="Kautto E."/>
            <person name="Blachly J.S."/>
        </authorList>
    </citation>
    <scope>NUCLEOTIDE SEQUENCE [LARGE SCALE GENOMIC DNA]</scope>
    <source>
        <strain evidence="2">B95-8</strain>
        <tissue evidence="2">Cell line</tissue>
    </source>
</reference>
<keyword evidence="3" id="KW-1185">Reference proteome</keyword>
<feature type="compositionally biased region" description="Acidic residues" evidence="1">
    <location>
        <begin position="247"/>
        <end position="258"/>
    </location>
</feature>
<organism evidence="2 3">
    <name type="scientific">Saguinus oedipus</name>
    <name type="common">Cotton-top tamarin</name>
    <name type="synonym">Oedipomidas oedipus</name>
    <dbReference type="NCBI Taxonomy" id="9490"/>
    <lineage>
        <taxon>Eukaryota</taxon>
        <taxon>Metazoa</taxon>
        <taxon>Chordata</taxon>
        <taxon>Craniata</taxon>
        <taxon>Vertebrata</taxon>
        <taxon>Euteleostomi</taxon>
        <taxon>Mammalia</taxon>
        <taxon>Eutheria</taxon>
        <taxon>Euarchontoglires</taxon>
        <taxon>Primates</taxon>
        <taxon>Haplorrhini</taxon>
        <taxon>Platyrrhini</taxon>
        <taxon>Cebidae</taxon>
        <taxon>Callitrichinae</taxon>
        <taxon>Saguinus</taxon>
    </lineage>
</organism>
<feature type="compositionally biased region" description="Acidic residues" evidence="1">
    <location>
        <begin position="213"/>
        <end position="222"/>
    </location>
</feature>
<comment type="caution">
    <text evidence="2">The sequence shown here is derived from an EMBL/GenBank/DDBJ whole genome shotgun (WGS) entry which is preliminary data.</text>
</comment>
<dbReference type="EMBL" id="JASSZA010000015">
    <property type="protein sequence ID" value="KAK2093370.1"/>
    <property type="molecule type" value="Genomic_DNA"/>
</dbReference>
<proteinExistence type="predicted"/>
<dbReference type="Proteomes" id="UP001266305">
    <property type="component" value="Unassembled WGS sequence"/>
</dbReference>